<protein>
    <submittedName>
        <fullName evidence="2">Uncharacterized protein</fullName>
    </submittedName>
</protein>
<proteinExistence type="predicted"/>
<comment type="caution">
    <text evidence="2">The sequence shown here is derived from an EMBL/GenBank/DDBJ whole genome shotgun (WGS) entry which is preliminary data.</text>
</comment>
<organism evidence="2 3">
    <name type="scientific">Brassica napus</name>
    <name type="common">Rape</name>
    <dbReference type="NCBI Taxonomy" id="3708"/>
    <lineage>
        <taxon>Eukaryota</taxon>
        <taxon>Viridiplantae</taxon>
        <taxon>Streptophyta</taxon>
        <taxon>Embryophyta</taxon>
        <taxon>Tracheophyta</taxon>
        <taxon>Spermatophyta</taxon>
        <taxon>Magnoliopsida</taxon>
        <taxon>eudicotyledons</taxon>
        <taxon>Gunneridae</taxon>
        <taxon>Pentapetalae</taxon>
        <taxon>rosids</taxon>
        <taxon>malvids</taxon>
        <taxon>Brassicales</taxon>
        <taxon>Brassicaceae</taxon>
        <taxon>Brassiceae</taxon>
        <taxon>Brassica</taxon>
    </lineage>
</organism>
<name>A0ABQ8AH57_BRANA</name>
<keyword evidence="3" id="KW-1185">Reference proteome</keyword>
<evidence type="ECO:0000313" key="2">
    <source>
        <dbReference type="EMBL" id="KAH0891763.1"/>
    </source>
</evidence>
<feature type="compositionally biased region" description="Polar residues" evidence="1">
    <location>
        <begin position="1"/>
        <end position="15"/>
    </location>
</feature>
<reference evidence="2 3" key="1">
    <citation type="submission" date="2021-05" db="EMBL/GenBank/DDBJ databases">
        <title>Genome Assembly of Synthetic Allotetraploid Brassica napus Reveals Homoeologous Exchanges between Subgenomes.</title>
        <authorList>
            <person name="Davis J.T."/>
        </authorList>
    </citation>
    <scope>NUCLEOTIDE SEQUENCE [LARGE SCALE GENOMIC DNA]</scope>
    <source>
        <strain evidence="3">cv. Da-Ae</strain>
        <tissue evidence="2">Seedling</tissue>
    </source>
</reference>
<gene>
    <name evidence="2" type="ORF">HID58_054192</name>
</gene>
<sequence>MCGSQRYNSSTSSPSRRYDFSKVS</sequence>
<feature type="region of interest" description="Disordered" evidence="1">
    <location>
        <begin position="1"/>
        <end position="24"/>
    </location>
</feature>
<evidence type="ECO:0000313" key="3">
    <source>
        <dbReference type="Proteomes" id="UP000824890"/>
    </source>
</evidence>
<evidence type="ECO:0000256" key="1">
    <source>
        <dbReference type="SAM" id="MobiDB-lite"/>
    </source>
</evidence>
<dbReference type="EMBL" id="JAGKQM010000013">
    <property type="protein sequence ID" value="KAH0891763.1"/>
    <property type="molecule type" value="Genomic_DNA"/>
</dbReference>
<dbReference type="Proteomes" id="UP000824890">
    <property type="component" value="Unassembled WGS sequence"/>
</dbReference>
<accession>A0ABQ8AH57</accession>